<proteinExistence type="predicted"/>
<evidence type="ECO:0000313" key="2">
    <source>
        <dbReference type="Proteomes" id="UP000094065"/>
    </source>
</evidence>
<dbReference type="EMBL" id="AWGJ01000005">
    <property type="protein sequence ID" value="ODN79355.1"/>
    <property type="molecule type" value="Genomic_DNA"/>
</dbReference>
<protein>
    <submittedName>
        <fullName evidence="1">Uncharacterized protein</fullName>
    </submittedName>
</protein>
<comment type="caution">
    <text evidence="1">The sequence shown here is derived from an EMBL/GenBank/DDBJ whole genome shotgun (WGS) entry which is preliminary data.</text>
</comment>
<dbReference type="AlphaFoldDB" id="A0A1E3HT82"/>
<accession>A0A1E3HT82</accession>
<name>A0A1E3HT82_9TREE</name>
<dbReference type="GeneID" id="30154668"/>
<reference evidence="1 2" key="1">
    <citation type="submission" date="2016-06" db="EMBL/GenBank/DDBJ databases">
        <title>Evolution of pathogenesis and genome organization in the Tremellales.</title>
        <authorList>
            <person name="Cuomo C."/>
            <person name="Litvintseva A."/>
            <person name="Heitman J."/>
            <person name="Chen Y."/>
            <person name="Sun S."/>
            <person name="Springer D."/>
            <person name="Dromer F."/>
            <person name="Young S."/>
            <person name="Zeng Q."/>
            <person name="Chapman S."/>
            <person name="Gujja S."/>
            <person name="Saif S."/>
            <person name="Birren B."/>
        </authorList>
    </citation>
    <scope>NUCLEOTIDE SEQUENCE [LARGE SCALE GENOMIC DNA]</scope>
    <source>
        <strain evidence="1 2">CBS 6039</strain>
    </source>
</reference>
<evidence type="ECO:0000313" key="1">
    <source>
        <dbReference type="EMBL" id="ODN79355.1"/>
    </source>
</evidence>
<organism evidence="1 2">
    <name type="scientific">Cryptococcus amylolentus CBS 6039</name>
    <dbReference type="NCBI Taxonomy" id="1295533"/>
    <lineage>
        <taxon>Eukaryota</taxon>
        <taxon>Fungi</taxon>
        <taxon>Dikarya</taxon>
        <taxon>Basidiomycota</taxon>
        <taxon>Agaricomycotina</taxon>
        <taxon>Tremellomycetes</taxon>
        <taxon>Tremellales</taxon>
        <taxon>Cryptococcaceae</taxon>
        <taxon>Cryptococcus</taxon>
    </lineage>
</organism>
<sequence>MQMFGIADMFVISIIRCPLIPLFDIYAGQLFTSHRPFFIAWLLSLLSTFTLTGLSAGKNTVLADLAVPASLLRFGMLIIAGKEVSSLKGNEAQSLEEARDRQVEWFDVSGLHAPLPGNRGVSTLPTSQHMRLPPLTAGGRVVTSLSRAELAWYLIENSLGLLFVLIFGNDY</sequence>
<keyword evidence="2" id="KW-1185">Reference proteome</keyword>
<dbReference type="Proteomes" id="UP000094065">
    <property type="component" value="Unassembled WGS sequence"/>
</dbReference>
<dbReference type="RefSeq" id="XP_018994202.1">
    <property type="nucleotide sequence ID" value="XM_019137176.1"/>
</dbReference>
<gene>
    <name evidence="1" type="ORF">L202_03359</name>
</gene>